<evidence type="ECO:0000313" key="3">
    <source>
        <dbReference type="Proteomes" id="UP000557566"/>
    </source>
</evidence>
<organism evidence="2 3">
    <name type="scientific">Ophiocordyceps sinensis</name>
    <dbReference type="NCBI Taxonomy" id="72228"/>
    <lineage>
        <taxon>Eukaryota</taxon>
        <taxon>Fungi</taxon>
        <taxon>Dikarya</taxon>
        <taxon>Ascomycota</taxon>
        <taxon>Pezizomycotina</taxon>
        <taxon>Sordariomycetes</taxon>
        <taxon>Hypocreomycetidae</taxon>
        <taxon>Hypocreales</taxon>
        <taxon>Ophiocordycipitaceae</taxon>
        <taxon>Ophiocordyceps</taxon>
    </lineage>
</organism>
<name>A0A8H4LSB8_9HYPO</name>
<evidence type="ECO:0000313" key="2">
    <source>
        <dbReference type="EMBL" id="KAF4504508.1"/>
    </source>
</evidence>
<accession>A0A8H4LSB8</accession>
<protein>
    <submittedName>
        <fullName evidence="2">Uncharacterized protein</fullName>
    </submittedName>
</protein>
<dbReference type="EMBL" id="JAAVMX010000009">
    <property type="protein sequence ID" value="KAF4504508.1"/>
    <property type="molecule type" value="Genomic_DNA"/>
</dbReference>
<reference evidence="2 3" key="1">
    <citation type="journal article" date="2020" name="Genome Biol. Evol.">
        <title>A new high-quality draft genome assembly of the Chinese cordyceps Ophiocordyceps sinensis.</title>
        <authorList>
            <person name="Shu R."/>
            <person name="Zhang J."/>
            <person name="Meng Q."/>
            <person name="Zhang H."/>
            <person name="Zhou G."/>
            <person name="Li M."/>
            <person name="Wu P."/>
            <person name="Zhao Y."/>
            <person name="Chen C."/>
            <person name="Qin Q."/>
        </authorList>
    </citation>
    <scope>NUCLEOTIDE SEQUENCE [LARGE SCALE GENOMIC DNA]</scope>
    <source>
        <strain evidence="2 3">IOZ07</strain>
    </source>
</reference>
<dbReference type="Proteomes" id="UP000557566">
    <property type="component" value="Unassembled WGS sequence"/>
</dbReference>
<keyword evidence="3" id="KW-1185">Reference proteome</keyword>
<proteinExistence type="predicted"/>
<feature type="region of interest" description="Disordered" evidence="1">
    <location>
        <begin position="94"/>
        <end position="115"/>
    </location>
</feature>
<feature type="compositionally biased region" description="Low complexity" evidence="1">
    <location>
        <begin position="102"/>
        <end position="115"/>
    </location>
</feature>
<comment type="caution">
    <text evidence="2">The sequence shown here is derived from an EMBL/GenBank/DDBJ whole genome shotgun (WGS) entry which is preliminary data.</text>
</comment>
<sequence length="115" mass="12620">MPWTGEAPGDLPMAAKEQMKWTLVARRIAALIVSKERPGRGRMAPSLRDLALLKALLRRQSSGPHGGQDVNLACRRLWLPSYMKRPGQLLIPPTQIHISAQSPSSSTHSRNSSSS</sequence>
<gene>
    <name evidence="2" type="ORF">G6O67_007954</name>
</gene>
<dbReference type="AlphaFoldDB" id="A0A8H4LSB8"/>
<evidence type="ECO:0000256" key="1">
    <source>
        <dbReference type="SAM" id="MobiDB-lite"/>
    </source>
</evidence>